<dbReference type="AlphaFoldDB" id="A0A1S9P6Q5"/>
<gene>
    <name evidence="1" type="ORF">BC343_19615</name>
</gene>
<evidence type="ECO:0000313" key="2">
    <source>
        <dbReference type="Proteomes" id="UP000189739"/>
    </source>
</evidence>
<evidence type="ECO:0000313" key="1">
    <source>
        <dbReference type="EMBL" id="OOQ56636.1"/>
    </source>
</evidence>
<dbReference type="EMBL" id="MBTF01000039">
    <property type="protein sequence ID" value="OOQ56636.1"/>
    <property type="molecule type" value="Genomic_DNA"/>
</dbReference>
<protein>
    <submittedName>
        <fullName evidence="1">Uncharacterized protein</fullName>
    </submittedName>
</protein>
<dbReference type="Proteomes" id="UP000189739">
    <property type="component" value="Unassembled WGS sequence"/>
</dbReference>
<proteinExistence type="predicted"/>
<reference evidence="1 2" key="1">
    <citation type="submission" date="2016-07" db="EMBL/GenBank/DDBJ databases">
        <title>Genomic analysis of zinc-resistant bacterium Mucilaginibacter pedocola TBZ30.</title>
        <authorList>
            <person name="Huang J."/>
            <person name="Tang J."/>
        </authorList>
    </citation>
    <scope>NUCLEOTIDE SEQUENCE [LARGE SCALE GENOMIC DNA]</scope>
    <source>
        <strain evidence="1 2">TBZ30</strain>
    </source>
</reference>
<comment type="caution">
    <text evidence="1">The sequence shown here is derived from an EMBL/GenBank/DDBJ whole genome shotgun (WGS) entry which is preliminary data.</text>
</comment>
<organism evidence="1 2">
    <name type="scientific">Mucilaginibacter pedocola</name>
    <dbReference type="NCBI Taxonomy" id="1792845"/>
    <lineage>
        <taxon>Bacteria</taxon>
        <taxon>Pseudomonadati</taxon>
        <taxon>Bacteroidota</taxon>
        <taxon>Sphingobacteriia</taxon>
        <taxon>Sphingobacteriales</taxon>
        <taxon>Sphingobacteriaceae</taxon>
        <taxon>Mucilaginibacter</taxon>
    </lineage>
</organism>
<name>A0A1S9P6Q5_9SPHI</name>
<accession>A0A1S9P6Q5</accession>
<sequence>MFDKYDWNAGNINFQSNQWIYRTHNLTLIPVAYISGNPSLNDFCPFKRPAAALQNLPSYIYSFTDQLGQRRSSSVAALTLLSNGTYAAMADVISAVAGCR</sequence>
<keyword evidence="2" id="KW-1185">Reference proteome</keyword>